<organism evidence="2 3">
    <name type="scientific">Thioalbus denitrificans</name>
    <dbReference type="NCBI Taxonomy" id="547122"/>
    <lineage>
        <taxon>Bacteria</taxon>
        <taxon>Pseudomonadati</taxon>
        <taxon>Pseudomonadota</taxon>
        <taxon>Gammaproteobacteria</taxon>
        <taxon>Chromatiales</taxon>
        <taxon>Ectothiorhodospiraceae</taxon>
        <taxon>Thioalbus</taxon>
    </lineage>
</organism>
<protein>
    <submittedName>
        <fullName evidence="2">Iron(II)-dependent oxidoreductase</fullName>
    </submittedName>
</protein>
<evidence type="ECO:0000313" key="2">
    <source>
        <dbReference type="EMBL" id="RCX33479.1"/>
    </source>
</evidence>
<accession>A0A369CHS6</accession>
<evidence type="ECO:0000259" key="1">
    <source>
        <dbReference type="Pfam" id="PF03781"/>
    </source>
</evidence>
<sequence>MPAISASTLGQLSQLQNLISLLVEGVSDPDCREQFHPDLAPLGWYLGRAAWLEAYWLRDRVLGEQGVVGPLEPLYGPAPLPVARRGSELPGRDDLLVWAQAWFDDTLMRLANPGLLPDHPLLEREYLVHYLVQHLALIYEEMLMVLTQRALRQPATEFPVAEPLRPARPATATHEIPRGHYRVGGTDNPRALDLELPPQAVELTAYRIAVRPVTNAEYLAFMEEDGYAEPRWWSEAGLAWLRGSGVEQPDSWRRNGRGEWFGIGLNGAYALAPEAPVQGVCRHEAEAFAAWAGHAVPELAGARLPHEYQWEAACRLGSLDDPWQVREWCANTLQPYAGFSPFPEGSPSPRLFEGEPGVLRGATLHAQPAVRRASFRHPAAPQQRHGFSGLRLVLAPSE</sequence>
<proteinExistence type="predicted"/>
<dbReference type="InterPro" id="IPR005532">
    <property type="entry name" value="SUMF_dom"/>
</dbReference>
<gene>
    <name evidence="2" type="ORF">DFQ59_101783</name>
</gene>
<dbReference type="SUPFAM" id="SSF56436">
    <property type="entry name" value="C-type lectin-like"/>
    <property type="match status" value="1"/>
</dbReference>
<dbReference type="Proteomes" id="UP000252707">
    <property type="component" value="Unassembled WGS sequence"/>
</dbReference>
<dbReference type="Gene3D" id="3.90.1580.10">
    <property type="entry name" value="paralog of FGE (formylglycine-generating enzyme)"/>
    <property type="match status" value="1"/>
</dbReference>
<dbReference type="InterPro" id="IPR016187">
    <property type="entry name" value="CTDL_fold"/>
</dbReference>
<reference evidence="2 3" key="1">
    <citation type="submission" date="2018-07" db="EMBL/GenBank/DDBJ databases">
        <title>Genomic Encyclopedia of Type Strains, Phase IV (KMG-IV): sequencing the most valuable type-strain genomes for metagenomic binning, comparative biology and taxonomic classification.</title>
        <authorList>
            <person name="Goeker M."/>
        </authorList>
    </citation>
    <scope>NUCLEOTIDE SEQUENCE [LARGE SCALE GENOMIC DNA]</scope>
    <source>
        <strain evidence="2 3">DSM 26407</strain>
    </source>
</reference>
<dbReference type="EMBL" id="QPJY01000001">
    <property type="protein sequence ID" value="RCX33479.1"/>
    <property type="molecule type" value="Genomic_DNA"/>
</dbReference>
<dbReference type="InterPro" id="IPR051043">
    <property type="entry name" value="Sulfatase_Mod_Factor_Kinase"/>
</dbReference>
<dbReference type="OrthoDB" id="9768004at2"/>
<dbReference type="Pfam" id="PF03781">
    <property type="entry name" value="FGE-sulfatase"/>
    <property type="match status" value="1"/>
</dbReference>
<evidence type="ECO:0000313" key="3">
    <source>
        <dbReference type="Proteomes" id="UP000252707"/>
    </source>
</evidence>
<comment type="caution">
    <text evidence="2">The sequence shown here is derived from an EMBL/GenBank/DDBJ whole genome shotgun (WGS) entry which is preliminary data.</text>
</comment>
<dbReference type="RefSeq" id="WP_114278310.1">
    <property type="nucleotide sequence ID" value="NZ_QPJY01000001.1"/>
</dbReference>
<dbReference type="PANTHER" id="PTHR23150:SF36">
    <property type="entry name" value="HERCYNINE OXYGENASE"/>
    <property type="match status" value="1"/>
</dbReference>
<dbReference type="InterPro" id="IPR042095">
    <property type="entry name" value="SUMF_sf"/>
</dbReference>
<dbReference type="PANTHER" id="PTHR23150">
    <property type="entry name" value="SULFATASE MODIFYING FACTOR 1, 2"/>
    <property type="match status" value="1"/>
</dbReference>
<keyword evidence="3" id="KW-1185">Reference proteome</keyword>
<dbReference type="AlphaFoldDB" id="A0A369CHS6"/>
<name>A0A369CHS6_9GAMM</name>
<feature type="domain" description="Sulfatase-modifying factor enzyme-like" evidence="1">
    <location>
        <begin position="172"/>
        <end position="321"/>
    </location>
</feature>